<dbReference type="Proteomes" id="UP000185678">
    <property type="component" value="Unassembled WGS sequence"/>
</dbReference>
<feature type="transmembrane region" description="Helical" evidence="1">
    <location>
        <begin position="54"/>
        <end position="71"/>
    </location>
</feature>
<dbReference type="AlphaFoldDB" id="A0A1N7LNS8"/>
<dbReference type="RefSeq" id="WP_076400138.1">
    <property type="nucleotide sequence ID" value="NZ_FTOA01000003.1"/>
</dbReference>
<evidence type="ECO:0000313" key="3">
    <source>
        <dbReference type="Proteomes" id="UP000185678"/>
    </source>
</evidence>
<accession>A0A1N7LNS8</accession>
<keyword evidence="1" id="KW-0812">Transmembrane</keyword>
<keyword evidence="3" id="KW-1185">Reference proteome</keyword>
<evidence type="ECO:0000313" key="2">
    <source>
        <dbReference type="EMBL" id="SIS75381.1"/>
    </source>
</evidence>
<feature type="transmembrane region" description="Helical" evidence="1">
    <location>
        <begin position="20"/>
        <end position="42"/>
    </location>
</feature>
<dbReference type="EMBL" id="FTOA01000003">
    <property type="protein sequence ID" value="SIS75381.1"/>
    <property type="molecule type" value="Genomic_DNA"/>
</dbReference>
<organism evidence="2 3">
    <name type="scientific">Insolitispirillum peregrinum</name>
    <dbReference type="NCBI Taxonomy" id="80876"/>
    <lineage>
        <taxon>Bacteria</taxon>
        <taxon>Pseudomonadati</taxon>
        <taxon>Pseudomonadota</taxon>
        <taxon>Alphaproteobacteria</taxon>
        <taxon>Rhodospirillales</taxon>
        <taxon>Novispirillaceae</taxon>
        <taxon>Insolitispirillum</taxon>
    </lineage>
</organism>
<keyword evidence="1" id="KW-0472">Membrane</keyword>
<dbReference type="STRING" id="80876.SAMN05421779_103447"/>
<keyword evidence="1" id="KW-1133">Transmembrane helix</keyword>
<proteinExistence type="predicted"/>
<sequence length="75" mass="8523">MTASASRFTARSVLSGLRDIFIRFLLPLLILGALLEGIELLLEMFNVHSDMTNWLRTAVMPLYLLIAMLGMRKKK</sequence>
<protein>
    <submittedName>
        <fullName evidence="2">Uncharacterized protein</fullName>
    </submittedName>
</protein>
<evidence type="ECO:0000256" key="1">
    <source>
        <dbReference type="SAM" id="Phobius"/>
    </source>
</evidence>
<reference evidence="2 3" key="1">
    <citation type="submission" date="2017-01" db="EMBL/GenBank/DDBJ databases">
        <authorList>
            <person name="Mah S.A."/>
            <person name="Swanson W.J."/>
            <person name="Moy G.W."/>
            <person name="Vacquier V.D."/>
        </authorList>
    </citation>
    <scope>NUCLEOTIDE SEQUENCE [LARGE SCALE GENOMIC DNA]</scope>
    <source>
        <strain evidence="2 3">DSM 11589</strain>
    </source>
</reference>
<gene>
    <name evidence="2" type="ORF">SAMN05421779_103447</name>
</gene>
<name>A0A1N7LNS8_9PROT</name>